<dbReference type="EMBL" id="MGKW01000015">
    <property type="protein sequence ID" value="OGN34299.1"/>
    <property type="molecule type" value="Genomic_DNA"/>
</dbReference>
<evidence type="ECO:0000256" key="4">
    <source>
        <dbReference type="ARBA" id="ARBA00022801"/>
    </source>
</evidence>
<keyword evidence="5" id="KW-0408">Iron</keyword>
<dbReference type="Proteomes" id="UP000178155">
    <property type="component" value="Unassembled WGS sequence"/>
</dbReference>
<dbReference type="InterPro" id="IPR051536">
    <property type="entry name" value="UDG_Type-4/5"/>
</dbReference>
<evidence type="ECO:0000256" key="1">
    <source>
        <dbReference type="ARBA" id="ARBA00022485"/>
    </source>
</evidence>
<feature type="domain" description="Uracil-DNA glycosylase-like" evidence="8">
    <location>
        <begin position="30"/>
        <end position="181"/>
    </location>
</feature>
<dbReference type="CDD" id="cd10030">
    <property type="entry name" value="UDG-F4_TTUDGA_SPO1dp_like"/>
    <property type="match status" value="1"/>
</dbReference>
<dbReference type="SMART" id="SM00986">
    <property type="entry name" value="UDG"/>
    <property type="match status" value="1"/>
</dbReference>
<keyword evidence="6" id="KW-0411">Iron-sulfur</keyword>
<dbReference type="PANTHER" id="PTHR33693">
    <property type="entry name" value="TYPE-5 URACIL-DNA GLYCOSYLASE"/>
    <property type="match status" value="1"/>
</dbReference>
<organism evidence="9 10">
    <name type="scientific">Candidatus Yanofskybacteria bacterium RIFCSPLOWO2_02_FULL_47_9b</name>
    <dbReference type="NCBI Taxonomy" id="1802708"/>
    <lineage>
        <taxon>Bacteria</taxon>
        <taxon>Candidatus Yanofskyibacteriota</taxon>
    </lineage>
</organism>
<keyword evidence="4" id="KW-0378">Hydrolase</keyword>
<keyword evidence="7" id="KW-0234">DNA repair</keyword>
<evidence type="ECO:0000256" key="7">
    <source>
        <dbReference type="ARBA" id="ARBA00023204"/>
    </source>
</evidence>
<evidence type="ECO:0000256" key="3">
    <source>
        <dbReference type="ARBA" id="ARBA00022763"/>
    </source>
</evidence>
<evidence type="ECO:0000256" key="6">
    <source>
        <dbReference type="ARBA" id="ARBA00023014"/>
    </source>
</evidence>
<dbReference type="InterPro" id="IPR036895">
    <property type="entry name" value="Uracil-DNA_glycosylase-like_sf"/>
</dbReference>
<dbReference type="Gene3D" id="3.40.470.10">
    <property type="entry name" value="Uracil-DNA glycosylase-like domain"/>
    <property type="match status" value="1"/>
</dbReference>
<reference evidence="9 10" key="1">
    <citation type="journal article" date="2016" name="Nat. Commun.">
        <title>Thousands of microbial genomes shed light on interconnected biogeochemical processes in an aquifer system.</title>
        <authorList>
            <person name="Anantharaman K."/>
            <person name="Brown C.T."/>
            <person name="Hug L.A."/>
            <person name="Sharon I."/>
            <person name="Castelle C.J."/>
            <person name="Probst A.J."/>
            <person name="Thomas B.C."/>
            <person name="Singh A."/>
            <person name="Wilkins M.J."/>
            <person name="Karaoz U."/>
            <person name="Brodie E.L."/>
            <person name="Williams K.H."/>
            <person name="Hubbard S.S."/>
            <person name="Banfield J.F."/>
        </authorList>
    </citation>
    <scope>NUCLEOTIDE SEQUENCE [LARGE SCALE GENOMIC DNA]</scope>
</reference>
<dbReference type="SMART" id="SM00987">
    <property type="entry name" value="UreE_C"/>
    <property type="match status" value="1"/>
</dbReference>
<keyword evidence="3" id="KW-0227">DNA damage</keyword>
<dbReference type="GO" id="GO:0006281">
    <property type="term" value="P:DNA repair"/>
    <property type="evidence" value="ECO:0007669"/>
    <property type="project" value="UniProtKB-KW"/>
</dbReference>
<evidence type="ECO:0000313" key="10">
    <source>
        <dbReference type="Proteomes" id="UP000178155"/>
    </source>
</evidence>
<keyword evidence="2" id="KW-0479">Metal-binding</keyword>
<dbReference type="SUPFAM" id="SSF52141">
    <property type="entry name" value="Uracil-DNA glycosylase-like"/>
    <property type="match status" value="1"/>
</dbReference>
<sequence length="187" mass="20571">MKTPAITTPEELVRVHRALKKKFNDKKLIFGSGLVGAKVVFVGDMLGADAEKESQPLSLGHEKILHQVLKTVGIDKKKIYVTNVVKYSPMAGKQPSPKEIKAHAMFLKEELKSLNPAVVVTLGTLALNGVGLRQPLDNVHGRTFNFGSYDLIPTFHPNASGKDPLVRQQMEKDLSQLKELLKKKPAA</sequence>
<dbReference type="GO" id="GO:0097506">
    <property type="term" value="F:deaminated base DNA N-glycosylase activity"/>
    <property type="evidence" value="ECO:0007669"/>
    <property type="project" value="UniProtKB-ARBA"/>
</dbReference>
<keyword evidence="1" id="KW-0004">4Fe-4S</keyword>
<evidence type="ECO:0000256" key="2">
    <source>
        <dbReference type="ARBA" id="ARBA00022723"/>
    </source>
</evidence>
<proteinExistence type="predicted"/>
<evidence type="ECO:0000259" key="8">
    <source>
        <dbReference type="SMART" id="SM00986"/>
    </source>
</evidence>
<protein>
    <recommendedName>
        <fullName evidence="8">Uracil-DNA glycosylase-like domain-containing protein</fullName>
    </recommendedName>
</protein>
<dbReference type="Pfam" id="PF03167">
    <property type="entry name" value="UDG"/>
    <property type="match status" value="1"/>
</dbReference>
<name>A0A1F8HBH6_9BACT</name>
<dbReference type="AlphaFoldDB" id="A0A1F8HBH6"/>
<accession>A0A1F8HBH6</accession>
<dbReference type="GO" id="GO:0046872">
    <property type="term" value="F:metal ion binding"/>
    <property type="evidence" value="ECO:0007669"/>
    <property type="project" value="UniProtKB-KW"/>
</dbReference>
<evidence type="ECO:0000256" key="5">
    <source>
        <dbReference type="ARBA" id="ARBA00023004"/>
    </source>
</evidence>
<comment type="caution">
    <text evidence="9">The sequence shown here is derived from an EMBL/GenBank/DDBJ whole genome shotgun (WGS) entry which is preliminary data.</text>
</comment>
<dbReference type="InterPro" id="IPR005122">
    <property type="entry name" value="Uracil-DNA_glycosylase-like"/>
</dbReference>
<gene>
    <name evidence="9" type="ORF">A3I39_01005</name>
</gene>
<evidence type="ECO:0000313" key="9">
    <source>
        <dbReference type="EMBL" id="OGN34299.1"/>
    </source>
</evidence>
<dbReference type="GO" id="GO:0051539">
    <property type="term" value="F:4 iron, 4 sulfur cluster binding"/>
    <property type="evidence" value="ECO:0007669"/>
    <property type="project" value="UniProtKB-KW"/>
</dbReference>